<organism evidence="1 2">
    <name type="scientific">Cavenderia fasciculata</name>
    <name type="common">Slime mold</name>
    <name type="synonym">Dictyostelium fasciculatum</name>
    <dbReference type="NCBI Taxonomy" id="261658"/>
    <lineage>
        <taxon>Eukaryota</taxon>
        <taxon>Amoebozoa</taxon>
        <taxon>Evosea</taxon>
        <taxon>Eumycetozoa</taxon>
        <taxon>Dictyostelia</taxon>
        <taxon>Acytosteliales</taxon>
        <taxon>Cavenderiaceae</taxon>
        <taxon>Cavenderia</taxon>
    </lineage>
</organism>
<reference evidence="2" key="1">
    <citation type="journal article" date="2011" name="Genome Res.">
        <title>Phylogeny-wide analysis of social amoeba genomes highlights ancient origins for complex intercellular communication.</title>
        <authorList>
            <person name="Heidel A.J."/>
            <person name="Lawal H.M."/>
            <person name="Felder M."/>
            <person name="Schilde C."/>
            <person name="Helps N.R."/>
            <person name="Tunggal B."/>
            <person name="Rivero F."/>
            <person name="John U."/>
            <person name="Schleicher M."/>
            <person name="Eichinger L."/>
            <person name="Platzer M."/>
            <person name="Noegel A.A."/>
            <person name="Schaap P."/>
            <person name="Gloeckner G."/>
        </authorList>
    </citation>
    <scope>NUCLEOTIDE SEQUENCE [LARGE SCALE GENOMIC DNA]</scope>
    <source>
        <strain evidence="2">SH3</strain>
    </source>
</reference>
<evidence type="ECO:0000313" key="1">
    <source>
        <dbReference type="EMBL" id="EGG16743.1"/>
    </source>
</evidence>
<name>F4Q2W7_CACFS</name>
<dbReference type="GeneID" id="14868663"/>
<accession>F4Q2W7</accession>
<dbReference type="RefSeq" id="XP_004355217.1">
    <property type="nucleotide sequence ID" value="XM_004355165.1"/>
</dbReference>
<evidence type="ECO:0000313" key="2">
    <source>
        <dbReference type="Proteomes" id="UP000007797"/>
    </source>
</evidence>
<dbReference type="KEGG" id="dfa:DFA_07721"/>
<protein>
    <recommendedName>
        <fullName evidence="3">FNIP repeat-containing protein</fullName>
    </recommendedName>
</protein>
<sequence length="487" mass="54661">MNNNDNDNDDNDDNDNTTSTTCSATLLSLPNIVLSKISSSLDNDIDRIWLYYTCKRLNNKRMLTLQSLKYCDQKHQQAQFKSLVQCATHIKVSQHLYAKLLNRLGQLEANNESINLKSLKITGYSYGQLDIPPYIERLKINDAYMNVYVHKVLPVLPPNLVELNFGPVRGGSRLFLDLEKTQMPPSLRVLGSAINMSGGEGGGGVLPHGLETLHFGYAFNETLQVGVLPSTLRDLRFSMCYCKILEKDVIPFGVETLHIGGHDKSSPLMSTSIPHSVTHLDLSLYVYQLRMGIIPPSVIHLVMPKSLKGPLDLNVIPHSPALKTVIFALTFNSPIKPGTFCDTIERIEFGDLFQHPLSTSNLPKNLRLLGIASKTDIETIIPLPPSVHIIRFQSDVLRKYYPSDPSHNVVISNFKGTTIYTNRYTWASKHIQFYLNDLLVTWLTDCKDDEDDDPNRLSKLDPVIALWNGATNLEISSFGKSRPDIEK</sequence>
<proteinExistence type="predicted"/>
<dbReference type="AlphaFoldDB" id="F4Q2W7"/>
<dbReference type="PANTHER" id="PTHR32134">
    <property type="entry name" value="FNIP REPEAT-CONTAINING PROTEIN"/>
    <property type="match status" value="1"/>
</dbReference>
<dbReference type="InterPro" id="IPR051251">
    <property type="entry name" value="STK_FNIP-Repeat"/>
</dbReference>
<gene>
    <name evidence="1" type="ORF">DFA_07721</name>
</gene>
<evidence type="ECO:0008006" key="3">
    <source>
        <dbReference type="Google" id="ProtNLM"/>
    </source>
</evidence>
<dbReference type="InterPro" id="IPR008615">
    <property type="entry name" value="FNIP"/>
</dbReference>
<dbReference type="Proteomes" id="UP000007797">
    <property type="component" value="Unassembled WGS sequence"/>
</dbReference>
<keyword evidence="2" id="KW-1185">Reference proteome</keyword>
<dbReference type="PANTHER" id="PTHR32134:SF92">
    <property type="entry name" value="FNIP REPEAT-CONTAINING PROTEIN"/>
    <property type="match status" value="1"/>
</dbReference>
<dbReference type="Pfam" id="PF05725">
    <property type="entry name" value="FNIP"/>
    <property type="match status" value="2"/>
</dbReference>
<dbReference type="EMBL" id="GL883021">
    <property type="protein sequence ID" value="EGG16743.1"/>
    <property type="molecule type" value="Genomic_DNA"/>
</dbReference>